<dbReference type="InParanoid" id="A0A2P6NRR1"/>
<dbReference type="Gene3D" id="2.60.200.20">
    <property type="match status" value="1"/>
</dbReference>
<evidence type="ECO:0000313" key="2">
    <source>
        <dbReference type="EMBL" id="PRP86568.1"/>
    </source>
</evidence>
<evidence type="ECO:0000259" key="1">
    <source>
        <dbReference type="PROSITE" id="PS50006"/>
    </source>
</evidence>
<dbReference type="EMBL" id="MDYQ01000029">
    <property type="protein sequence ID" value="PRP86568.1"/>
    <property type="molecule type" value="Genomic_DNA"/>
</dbReference>
<organism evidence="2 3">
    <name type="scientific">Planoprotostelium fungivorum</name>
    <dbReference type="NCBI Taxonomy" id="1890364"/>
    <lineage>
        <taxon>Eukaryota</taxon>
        <taxon>Amoebozoa</taxon>
        <taxon>Evosea</taxon>
        <taxon>Variosea</taxon>
        <taxon>Cavosteliida</taxon>
        <taxon>Cavosteliaceae</taxon>
        <taxon>Planoprotostelium</taxon>
    </lineage>
</organism>
<accession>A0A2P6NRR1</accession>
<dbReference type="Pfam" id="PF00498">
    <property type="entry name" value="FHA"/>
    <property type="match status" value="1"/>
</dbReference>
<feature type="domain" description="FHA" evidence="1">
    <location>
        <begin position="140"/>
        <end position="201"/>
    </location>
</feature>
<proteinExistence type="predicted"/>
<name>A0A2P6NRR1_9EUKA</name>
<dbReference type="SMART" id="SM00240">
    <property type="entry name" value="FHA"/>
    <property type="match status" value="1"/>
</dbReference>
<sequence length="232" mass="26328">MSDTTCDDRASRKRQKLFRTVTSLDGISNADDSVLSDKHSLLRTVTVLDLTPVDEELKRKKRNDLLRMDTILDLNQDDSSQKICGLMRLPTLITSGYNLLRLQTEIIRPVASSSSRDVWGTLSSLNPVYPSIEVKRGISYLFGKKSHRLKTISEAQPSELIHFPPDRRFISAFHCKIVIDNDEIHIEDESFNGTFINDEKIGKRKKNVAHAGDIISLYKPYEAGEVTQETIH</sequence>
<dbReference type="PROSITE" id="PS50006">
    <property type="entry name" value="FHA_DOMAIN"/>
    <property type="match status" value="1"/>
</dbReference>
<gene>
    <name evidence="2" type="ORF">PROFUN_05206</name>
</gene>
<comment type="caution">
    <text evidence="2">The sequence shown here is derived from an EMBL/GenBank/DDBJ whole genome shotgun (WGS) entry which is preliminary data.</text>
</comment>
<reference evidence="2 3" key="1">
    <citation type="journal article" date="2018" name="Genome Biol. Evol.">
        <title>Multiple Roots of Fruiting Body Formation in Amoebozoa.</title>
        <authorList>
            <person name="Hillmann F."/>
            <person name="Forbes G."/>
            <person name="Novohradska S."/>
            <person name="Ferling I."/>
            <person name="Riege K."/>
            <person name="Groth M."/>
            <person name="Westermann M."/>
            <person name="Marz M."/>
            <person name="Spaller T."/>
            <person name="Winckler T."/>
            <person name="Schaap P."/>
            <person name="Glockner G."/>
        </authorList>
    </citation>
    <scope>NUCLEOTIDE SEQUENCE [LARGE SCALE GENOMIC DNA]</scope>
    <source>
        <strain evidence="2 3">Jena</strain>
    </source>
</reference>
<protein>
    <recommendedName>
        <fullName evidence="1">FHA domain-containing protein</fullName>
    </recommendedName>
</protein>
<dbReference type="AlphaFoldDB" id="A0A2P6NRR1"/>
<dbReference type="InterPro" id="IPR000253">
    <property type="entry name" value="FHA_dom"/>
</dbReference>
<dbReference type="SUPFAM" id="SSF49879">
    <property type="entry name" value="SMAD/FHA domain"/>
    <property type="match status" value="1"/>
</dbReference>
<dbReference type="InterPro" id="IPR008984">
    <property type="entry name" value="SMAD_FHA_dom_sf"/>
</dbReference>
<keyword evidence="3" id="KW-1185">Reference proteome</keyword>
<dbReference type="Proteomes" id="UP000241769">
    <property type="component" value="Unassembled WGS sequence"/>
</dbReference>
<evidence type="ECO:0000313" key="3">
    <source>
        <dbReference type="Proteomes" id="UP000241769"/>
    </source>
</evidence>